<comment type="similarity">
    <text evidence="1">Belongs to the ComF/GntX family.</text>
</comment>
<dbReference type="InterPro" id="IPR029057">
    <property type="entry name" value="PRTase-like"/>
</dbReference>
<dbReference type="PANTHER" id="PTHR47505:SF1">
    <property type="entry name" value="DNA UTILIZATION PROTEIN YHGH"/>
    <property type="match status" value="1"/>
</dbReference>
<protein>
    <recommendedName>
        <fullName evidence="6">Phosphoribosyltransferase domain-containing protein</fullName>
    </recommendedName>
</protein>
<accession>A0A2G9YRE3</accession>
<dbReference type="InterPro" id="IPR000836">
    <property type="entry name" value="PRTase_dom"/>
</dbReference>
<evidence type="ECO:0000256" key="1">
    <source>
        <dbReference type="ARBA" id="ARBA00008007"/>
    </source>
</evidence>
<dbReference type="Proteomes" id="UP000231567">
    <property type="component" value="Unassembled WGS sequence"/>
</dbReference>
<name>A0A2G9YRE3_9BACT</name>
<evidence type="ECO:0008006" key="6">
    <source>
        <dbReference type="Google" id="ProtNLM"/>
    </source>
</evidence>
<evidence type="ECO:0000259" key="3">
    <source>
        <dbReference type="Pfam" id="PF18912"/>
    </source>
</evidence>
<feature type="domain" description="Phosphoribosyltransferase" evidence="2">
    <location>
        <begin position="145"/>
        <end position="234"/>
    </location>
</feature>
<dbReference type="Pfam" id="PF18912">
    <property type="entry name" value="DZR_2"/>
    <property type="match status" value="1"/>
</dbReference>
<dbReference type="AlphaFoldDB" id="A0A2G9YRE3"/>
<gene>
    <name evidence="4" type="ORF">COX39_01125</name>
</gene>
<evidence type="ECO:0000313" key="5">
    <source>
        <dbReference type="Proteomes" id="UP000231567"/>
    </source>
</evidence>
<dbReference type="SUPFAM" id="SSF53271">
    <property type="entry name" value="PRTase-like"/>
    <property type="match status" value="1"/>
</dbReference>
<dbReference type="Gene3D" id="3.40.50.2020">
    <property type="match status" value="1"/>
</dbReference>
<dbReference type="PANTHER" id="PTHR47505">
    <property type="entry name" value="DNA UTILIZATION PROTEIN YHGH"/>
    <property type="match status" value="1"/>
</dbReference>
<dbReference type="InterPro" id="IPR044005">
    <property type="entry name" value="DZR_2"/>
</dbReference>
<dbReference type="CDD" id="cd06223">
    <property type="entry name" value="PRTases_typeI"/>
    <property type="match status" value="1"/>
</dbReference>
<organism evidence="4 5">
    <name type="scientific">Candidatus Nealsonbacteria bacterium CG23_combo_of_CG06-09_8_20_14_all_40_13</name>
    <dbReference type="NCBI Taxonomy" id="1974724"/>
    <lineage>
        <taxon>Bacteria</taxon>
        <taxon>Candidatus Nealsoniibacteriota</taxon>
    </lineage>
</organism>
<dbReference type="EMBL" id="PCRM01000017">
    <property type="protein sequence ID" value="PIP21794.1"/>
    <property type="molecule type" value="Genomic_DNA"/>
</dbReference>
<reference evidence="4 5" key="1">
    <citation type="submission" date="2017-09" db="EMBL/GenBank/DDBJ databases">
        <title>Depth-based differentiation of microbial function through sediment-hosted aquifers and enrichment of novel symbionts in the deep terrestrial subsurface.</title>
        <authorList>
            <person name="Probst A.J."/>
            <person name="Ladd B."/>
            <person name="Jarett J.K."/>
            <person name="Geller-Mcgrath D.E."/>
            <person name="Sieber C.M."/>
            <person name="Emerson J.B."/>
            <person name="Anantharaman K."/>
            <person name="Thomas B.C."/>
            <person name="Malmstrom R."/>
            <person name="Stieglmeier M."/>
            <person name="Klingl A."/>
            <person name="Woyke T."/>
            <person name="Ryan C.M."/>
            <person name="Banfield J.F."/>
        </authorList>
    </citation>
    <scope>NUCLEOTIDE SEQUENCE [LARGE SCALE GENOMIC DNA]</scope>
    <source>
        <strain evidence="4">CG23_combo_of_CG06-09_8_20_14_all_40_13</strain>
    </source>
</reference>
<feature type="domain" description="Double zinc ribbon" evidence="3">
    <location>
        <begin position="14"/>
        <end position="66"/>
    </location>
</feature>
<evidence type="ECO:0000313" key="4">
    <source>
        <dbReference type="EMBL" id="PIP21794.1"/>
    </source>
</evidence>
<evidence type="ECO:0000259" key="2">
    <source>
        <dbReference type="Pfam" id="PF00156"/>
    </source>
</evidence>
<dbReference type="InterPro" id="IPR051910">
    <property type="entry name" value="ComF/GntX_DNA_util-trans"/>
</dbReference>
<dbReference type="Pfam" id="PF00156">
    <property type="entry name" value="Pribosyltran"/>
    <property type="match status" value="1"/>
</dbReference>
<comment type="caution">
    <text evidence="4">The sequence shown here is derived from an EMBL/GenBank/DDBJ whole genome shotgun (WGS) entry which is preliminary data.</text>
</comment>
<proteinExistence type="inferred from homology"/>
<sequence>MEFTGMLQSAKEFVLDTVFPKFCAGCRGEGTWLCEKCLAEIVFVQSPTCPNCQKLTPKGQFCSRCRSKSNLTGIISACHWREGPLRGLVHMYKYEGIRELADILAAFLIWQLKKNPIGKNTVVMAVPLHWKRQNVRGFNQAQLLAANVATYFNLDLLENALVRTKWTRPQVELKGQQRKTNVRGVFACRNSKKIINNKNILLVDDVATTAATLQEAAKVLRAAGARQVWGVVLAKG</sequence>